<dbReference type="GO" id="GO:0003677">
    <property type="term" value="F:DNA binding"/>
    <property type="evidence" value="ECO:0007669"/>
    <property type="project" value="UniProtKB-KW"/>
</dbReference>
<evidence type="ECO:0000259" key="4">
    <source>
        <dbReference type="PROSITE" id="PS51898"/>
    </source>
</evidence>
<evidence type="ECO:0000256" key="1">
    <source>
        <dbReference type="ARBA" id="ARBA00022908"/>
    </source>
</evidence>
<organism evidence="5 6">
    <name type="scientific">Halovenus rubra</name>
    <dbReference type="NCBI Taxonomy" id="869890"/>
    <lineage>
        <taxon>Archaea</taxon>
        <taxon>Methanobacteriati</taxon>
        <taxon>Methanobacteriota</taxon>
        <taxon>Stenosarchaea group</taxon>
        <taxon>Halobacteria</taxon>
        <taxon>Halobacteriales</taxon>
        <taxon>Haloarculaceae</taxon>
        <taxon>Halovenus</taxon>
    </lineage>
</organism>
<keyword evidence="2" id="KW-0238">DNA-binding</keyword>
<evidence type="ECO:0000313" key="5">
    <source>
        <dbReference type="EMBL" id="MFC7126903.1"/>
    </source>
</evidence>
<dbReference type="PANTHER" id="PTHR30349:SF41">
    <property type="entry name" value="INTEGRASE_RECOMBINASE PROTEIN MJ0367-RELATED"/>
    <property type="match status" value="1"/>
</dbReference>
<dbReference type="Gene3D" id="1.10.443.10">
    <property type="entry name" value="Intergrase catalytic core"/>
    <property type="match status" value="1"/>
</dbReference>
<dbReference type="InterPro" id="IPR013762">
    <property type="entry name" value="Integrase-like_cat_sf"/>
</dbReference>
<feature type="domain" description="Tyr recombinase" evidence="4">
    <location>
        <begin position="151"/>
        <end position="337"/>
    </location>
</feature>
<dbReference type="CDD" id="cd00397">
    <property type="entry name" value="DNA_BRE_C"/>
    <property type="match status" value="1"/>
</dbReference>
<accession>A0ABD5XD13</accession>
<evidence type="ECO:0000313" key="6">
    <source>
        <dbReference type="Proteomes" id="UP001596414"/>
    </source>
</evidence>
<reference evidence="5 6" key="1">
    <citation type="journal article" date="2014" name="Int. J. Syst. Evol. Microbiol.">
        <title>Complete genome sequence of Corynebacterium casei LMG S-19264T (=DSM 44701T), isolated from a smear-ripened cheese.</title>
        <authorList>
            <consortium name="US DOE Joint Genome Institute (JGI-PGF)"/>
            <person name="Walter F."/>
            <person name="Albersmeier A."/>
            <person name="Kalinowski J."/>
            <person name="Ruckert C."/>
        </authorList>
    </citation>
    <scope>NUCLEOTIDE SEQUENCE [LARGE SCALE GENOMIC DNA]</scope>
    <source>
        <strain evidence="5 6">CGMCC 4.7215</strain>
    </source>
</reference>
<dbReference type="InterPro" id="IPR002104">
    <property type="entry name" value="Integrase_catalytic"/>
</dbReference>
<dbReference type="GO" id="GO:0006310">
    <property type="term" value="P:DNA recombination"/>
    <property type="evidence" value="ECO:0007669"/>
    <property type="project" value="UniProtKB-KW"/>
</dbReference>
<dbReference type="Pfam" id="PF00589">
    <property type="entry name" value="Phage_integrase"/>
    <property type="match status" value="1"/>
</dbReference>
<sequence>MTPNHNERCAIQIEPSRSIQIVPEPNEKHLNEQQHADYREYRWKFIQWMRNEGKNPEKAEGYSDYTAYESAYRTARFDRWTWSKTERYSVPPEPALATEYIEEDVIYRDVSNATKGKTEEALARYYRYLADNHPGCEWEHDQRFSSSGDDSPRDYLTRRERRRVREAALATESWREATIVLTSLDAALRPVEVARAKAGWVDTDNMLLRIPREDSSKNTDNWRTSLTSRTAEALEHWLEDRAEDPMYDEREALWLTREGTQYSSRSLARLLRRLCDKADIDTGGRKMTWYSVRHSTGTYVAAERDLKAAKDQLRHQTPVTTMKYDQVPAEQRRSALEQI</sequence>
<keyword evidence="3" id="KW-0233">DNA recombination</keyword>
<dbReference type="PROSITE" id="PS51898">
    <property type="entry name" value="TYR_RECOMBINASE"/>
    <property type="match status" value="1"/>
</dbReference>
<dbReference type="Proteomes" id="UP001596414">
    <property type="component" value="Unassembled WGS sequence"/>
</dbReference>
<dbReference type="PANTHER" id="PTHR30349">
    <property type="entry name" value="PHAGE INTEGRASE-RELATED"/>
    <property type="match status" value="1"/>
</dbReference>
<protein>
    <submittedName>
        <fullName evidence="5">Tyrosine-type recombinase/integrase</fullName>
    </submittedName>
</protein>
<gene>
    <name evidence="5" type="ORF">ACFQJ7_12865</name>
</gene>
<evidence type="ECO:0000256" key="2">
    <source>
        <dbReference type="ARBA" id="ARBA00023125"/>
    </source>
</evidence>
<name>A0ABD5XD13_9EURY</name>
<dbReference type="GO" id="GO:0015074">
    <property type="term" value="P:DNA integration"/>
    <property type="evidence" value="ECO:0007669"/>
    <property type="project" value="UniProtKB-KW"/>
</dbReference>
<dbReference type="EMBL" id="JBHSZQ010000047">
    <property type="protein sequence ID" value="MFC7126903.1"/>
    <property type="molecule type" value="Genomic_DNA"/>
</dbReference>
<keyword evidence="1" id="KW-0229">DNA integration</keyword>
<comment type="caution">
    <text evidence="5">The sequence shown here is derived from an EMBL/GenBank/DDBJ whole genome shotgun (WGS) entry which is preliminary data.</text>
</comment>
<dbReference type="InterPro" id="IPR050090">
    <property type="entry name" value="Tyrosine_recombinase_XerCD"/>
</dbReference>
<dbReference type="RefSeq" id="WP_267637252.1">
    <property type="nucleotide sequence ID" value="NZ_JAODIY010000009.1"/>
</dbReference>
<dbReference type="SUPFAM" id="SSF56349">
    <property type="entry name" value="DNA breaking-rejoining enzymes"/>
    <property type="match status" value="1"/>
</dbReference>
<dbReference type="AlphaFoldDB" id="A0ABD5XD13"/>
<evidence type="ECO:0000256" key="3">
    <source>
        <dbReference type="ARBA" id="ARBA00023172"/>
    </source>
</evidence>
<proteinExistence type="predicted"/>
<dbReference type="InterPro" id="IPR011010">
    <property type="entry name" value="DNA_brk_join_enz"/>
</dbReference>